<gene>
    <name evidence="1" type="ORF">GCM10023320_60950</name>
</gene>
<evidence type="ECO:0000313" key="1">
    <source>
        <dbReference type="EMBL" id="GAA5133951.1"/>
    </source>
</evidence>
<reference evidence="2" key="1">
    <citation type="journal article" date="2019" name="Int. J. Syst. Evol. Microbiol.">
        <title>The Global Catalogue of Microorganisms (GCM) 10K type strain sequencing project: providing services to taxonomists for standard genome sequencing and annotation.</title>
        <authorList>
            <consortium name="The Broad Institute Genomics Platform"/>
            <consortium name="The Broad Institute Genome Sequencing Center for Infectious Disease"/>
            <person name="Wu L."/>
            <person name="Ma J."/>
        </authorList>
    </citation>
    <scope>NUCLEOTIDE SEQUENCE [LARGE SCALE GENOMIC DNA]</scope>
    <source>
        <strain evidence="2">JCM 18302</strain>
    </source>
</reference>
<proteinExistence type="predicted"/>
<dbReference type="NCBIfam" id="NF041068">
    <property type="entry name" value="DpdK"/>
    <property type="match status" value="1"/>
</dbReference>
<dbReference type="Proteomes" id="UP001500804">
    <property type="component" value="Unassembled WGS sequence"/>
</dbReference>
<evidence type="ECO:0008006" key="3">
    <source>
        <dbReference type="Google" id="ProtNLM"/>
    </source>
</evidence>
<keyword evidence="2" id="KW-1185">Reference proteome</keyword>
<dbReference type="EMBL" id="BAABJO010000028">
    <property type="protein sequence ID" value="GAA5133951.1"/>
    <property type="molecule type" value="Genomic_DNA"/>
</dbReference>
<accession>A0ABP9NUC7</accession>
<name>A0ABP9NUC7_9PSEU</name>
<protein>
    <recommendedName>
        <fullName evidence="3">Phospholipase D-like protein</fullName>
    </recommendedName>
</protein>
<dbReference type="SUPFAM" id="SSF56024">
    <property type="entry name" value="Phospholipase D/nuclease"/>
    <property type="match status" value="1"/>
</dbReference>
<sequence>MSRVIRKSKAQSASEILDLLGALFSAELARPGRCLWLVSPWISDVEIVDNSAGTFPALTRFGRRPTRLAEVLVALADQSTQIVIATTSDNHNDAFLRRLHQLEQDLRVADAVTIHIDPTRQLHTKALTGDDYALSGSMNITYNGIMIRDEQVELRTDSEFVAGARMDAHGRYGGTL</sequence>
<evidence type="ECO:0000313" key="2">
    <source>
        <dbReference type="Proteomes" id="UP001500804"/>
    </source>
</evidence>
<dbReference type="Gene3D" id="3.30.870.10">
    <property type="entry name" value="Endonuclease Chain A"/>
    <property type="match status" value="1"/>
</dbReference>
<dbReference type="RefSeq" id="WP_345609724.1">
    <property type="nucleotide sequence ID" value="NZ_BAABJO010000028.1"/>
</dbReference>
<organism evidence="1 2">
    <name type="scientific">Pseudonocardia adelaidensis</name>
    <dbReference type="NCBI Taxonomy" id="648754"/>
    <lineage>
        <taxon>Bacteria</taxon>
        <taxon>Bacillati</taxon>
        <taxon>Actinomycetota</taxon>
        <taxon>Actinomycetes</taxon>
        <taxon>Pseudonocardiales</taxon>
        <taxon>Pseudonocardiaceae</taxon>
        <taxon>Pseudonocardia</taxon>
    </lineage>
</organism>
<comment type="caution">
    <text evidence="1">The sequence shown here is derived from an EMBL/GenBank/DDBJ whole genome shotgun (WGS) entry which is preliminary data.</text>
</comment>